<gene>
    <name evidence="4" type="ORF">G314FT_00050</name>
</gene>
<evidence type="ECO:0000313" key="5">
    <source>
        <dbReference type="Proteomes" id="UP001058273"/>
    </source>
</evidence>
<dbReference type="EMBL" id="CP102451">
    <property type="protein sequence ID" value="UUV97916.1"/>
    <property type="molecule type" value="Genomic_DNA"/>
</dbReference>
<name>A0ABY5NWQ9_9ENTE</name>
<evidence type="ECO:0000313" key="4">
    <source>
        <dbReference type="EMBL" id="UUV97916.1"/>
    </source>
</evidence>
<dbReference type="Gene3D" id="1.10.10.60">
    <property type="entry name" value="Homeodomain-like"/>
    <property type="match status" value="1"/>
</dbReference>
<reference evidence="4" key="2">
    <citation type="submission" date="2022-08" db="EMBL/GenBank/DDBJ databases">
        <authorList>
            <person name="Poehlein A."/>
            <person name="Guzman J."/>
            <person name="Daniel R."/>
            <person name="Vilcinskas A."/>
        </authorList>
    </citation>
    <scope>NUCLEOTIDE SEQUENCE</scope>
    <source>
        <strain evidence="4">G314FT</strain>
    </source>
</reference>
<dbReference type="RefSeq" id="WP_257701432.1">
    <property type="nucleotide sequence ID" value="NZ_CP102451.1"/>
</dbReference>
<dbReference type="InterPro" id="IPR036271">
    <property type="entry name" value="Tet_transcr_reg_TetR-rel_C_sf"/>
</dbReference>
<keyword evidence="1 2" id="KW-0238">DNA-binding</keyword>
<sequence length="189" mass="21799">MARKKTITREHILSAVYEVISTEGFSGFTARNIANKMKTSTQPIYLEFKNMDELRTVFIDRVTADIRSEVYDRRFTDDCIVDLSINYVKFASDHSVLFKSLFVDDHESGNQLNEFTYDLFNEKVASDEKYSKLSHKIKEAIFINCWIMSVGLASLAASKRAKPQNEEIEKIIKNLIDLSMKHPDVTLTR</sequence>
<organism evidence="4 5">
    <name type="scientific">Vagococcus luciliae</name>
    <dbReference type="NCBI Taxonomy" id="2920380"/>
    <lineage>
        <taxon>Bacteria</taxon>
        <taxon>Bacillati</taxon>
        <taxon>Bacillota</taxon>
        <taxon>Bacilli</taxon>
        <taxon>Lactobacillales</taxon>
        <taxon>Enterococcaceae</taxon>
        <taxon>Vagococcus</taxon>
    </lineage>
</organism>
<dbReference type="Pfam" id="PF00440">
    <property type="entry name" value="TetR_N"/>
    <property type="match status" value="1"/>
</dbReference>
<dbReference type="Gene3D" id="1.10.357.10">
    <property type="entry name" value="Tetracycline Repressor, domain 2"/>
    <property type="match status" value="1"/>
</dbReference>
<proteinExistence type="predicted"/>
<reference evidence="4" key="1">
    <citation type="submission" date="2022-08" db="EMBL/GenBank/DDBJ databases">
        <title>Genome sequence of Vagococcus luciliae DSM 112651.</title>
        <authorList>
            <person name="Juan G."/>
            <person name="Anja P."/>
            <person name="Rolf D."/>
            <person name="Kampfer P."/>
            <person name="Vilcinskas A."/>
        </authorList>
    </citation>
    <scope>NUCLEOTIDE SEQUENCE</scope>
    <source>
        <strain evidence="4">G314FT</strain>
    </source>
</reference>
<dbReference type="InterPro" id="IPR001647">
    <property type="entry name" value="HTH_TetR"/>
</dbReference>
<evidence type="ECO:0000256" key="2">
    <source>
        <dbReference type="PROSITE-ProRule" id="PRU00335"/>
    </source>
</evidence>
<dbReference type="SUPFAM" id="SSF48498">
    <property type="entry name" value="Tetracyclin repressor-like, C-terminal domain"/>
    <property type="match status" value="1"/>
</dbReference>
<protein>
    <recommendedName>
        <fullName evidence="3">HTH tetR-type domain-containing protein</fullName>
    </recommendedName>
</protein>
<evidence type="ECO:0000256" key="1">
    <source>
        <dbReference type="ARBA" id="ARBA00023125"/>
    </source>
</evidence>
<dbReference type="InterPro" id="IPR009057">
    <property type="entry name" value="Homeodomain-like_sf"/>
</dbReference>
<dbReference type="SUPFAM" id="SSF46689">
    <property type="entry name" value="Homeodomain-like"/>
    <property type="match status" value="1"/>
</dbReference>
<keyword evidence="5" id="KW-1185">Reference proteome</keyword>
<accession>A0ABY5NWQ9</accession>
<dbReference type="Proteomes" id="UP001058273">
    <property type="component" value="Chromosome"/>
</dbReference>
<feature type="domain" description="HTH tetR-type" evidence="3">
    <location>
        <begin position="6"/>
        <end position="66"/>
    </location>
</feature>
<dbReference type="PROSITE" id="PS50977">
    <property type="entry name" value="HTH_TETR_2"/>
    <property type="match status" value="1"/>
</dbReference>
<feature type="DNA-binding region" description="H-T-H motif" evidence="2">
    <location>
        <begin position="29"/>
        <end position="48"/>
    </location>
</feature>
<evidence type="ECO:0000259" key="3">
    <source>
        <dbReference type="PROSITE" id="PS50977"/>
    </source>
</evidence>